<dbReference type="SUPFAM" id="SSF111369">
    <property type="entry name" value="HlyD-like secretion proteins"/>
    <property type="match status" value="1"/>
</dbReference>
<dbReference type="GO" id="GO:1990281">
    <property type="term" value="C:efflux pump complex"/>
    <property type="evidence" value="ECO:0007669"/>
    <property type="project" value="TreeGrafter"/>
</dbReference>
<dbReference type="Gene3D" id="2.40.50.100">
    <property type="match status" value="1"/>
</dbReference>
<dbReference type="Proteomes" id="UP000234661">
    <property type="component" value="Unassembled WGS sequence"/>
</dbReference>
<dbReference type="AlphaFoldDB" id="A0A1Q8YUR0"/>
<feature type="domain" description="Multidrug resistance protein MdtA-like C-terminal permuted SH3" evidence="2">
    <location>
        <begin position="278"/>
        <end position="343"/>
    </location>
</feature>
<accession>A0A1Q8YUR0</accession>
<dbReference type="PROSITE" id="PS51257">
    <property type="entry name" value="PROKAR_LIPOPROTEIN"/>
    <property type="match status" value="1"/>
</dbReference>
<dbReference type="GO" id="GO:0015562">
    <property type="term" value="F:efflux transmembrane transporter activity"/>
    <property type="evidence" value="ECO:0007669"/>
    <property type="project" value="TreeGrafter"/>
</dbReference>
<dbReference type="PANTHER" id="PTHR30469:SF20">
    <property type="entry name" value="EFFLUX RND TRANSPORTER PERIPLASMIC ADAPTOR SUBUNIT"/>
    <property type="match status" value="1"/>
</dbReference>
<sequence length="361" mass="39376">MNRYFSLIPVVILITTACDQKAPQVTPLPRMVKVADVVAIGDSQQRIFPARIESGDSTDLSFKRGGQIESLDVRQGASISQGQALARLNAREAQQRVNERQTAATLAQRQFDRFQTLAGRQAISKAEMDIQRANRDSANAALKIAREELSQMTLTAPFSGIAASVPIRNHQVVAAGQPIVTLTRTDLLDVVFSIPENLFTTIDIRNAQYRPVVKINSMPDRQFTAEYKEHTGSSDSNTLTWQIILTMPRPADFPSVGGVSGTVTVNLANLPASAGDKAVVVPVEAVFNPDNRQRNEPHVWVVKGEGEQLQLEDRKVGVGQVTSQGVVITEGLSVGERVVAAGVSELHAQQPVRIWTRERGL</sequence>
<gene>
    <name evidence="4" type="ORF">CWM85_07570</name>
    <name evidence="3" type="ORF">N5C89_31350</name>
</gene>
<comment type="similarity">
    <text evidence="1">Belongs to the membrane fusion protein (MFP) (TC 8.A.1) family.</text>
</comment>
<comment type="caution">
    <text evidence="4">The sequence shown here is derived from an EMBL/GenBank/DDBJ whole genome shotgun (WGS) entry which is preliminary data.</text>
</comment>
<evidence type="ECO:0000313" key="5">
    <source>
        <dbReference type="Proteomes" id="UP000234661"/>
    </source>
</evidence>
<dbReference type="Gene3D" id="2.40.30.170">
    <property type="match status" value="1"/>
</dbReference>
<dbReference type="RefSeq" id="WP_016241530.1">
    <property type="nucleotide sequence ID" value="NZ_CP055326.1"/>
</dbReference>
<evidence type="ECO:0000313" key="4">
    <source>
        <dbReference type="EMBL" id="PLM66788.1"/>
    </source>
</evidence>
<dbReference type="Gene3D" id="1.10.287.470">
    <property type="entry name" value="Helix hairpin bin"/>
    <property type="match status" value="1"/>
</dbReference>
<dbReference type="PANTHER" id="PTHR30469">
    <property type="entry name" value="MULTIDRUG RESISTANCE PROTEIN MDTA"/>
    <property type="match status" value="1"/>
</dbReference>
<dbReference type="NCBIfam" id="TIGR01730">
    <property type="entry name" value="RND_mfp"/>
    <property type="match status" value="1"/>
</dbReference>
<organism evidence="4 5">
    <name type="scientific">Klebsiella michiganensis</name>
    <dbReference type="NCBI Taxonomy" id="1134687"/>
    <lineage>
        <taxon>Bacteria</taxon>
        <taxon>Pseudomonadati</taxon>
        <taxon>Pseudomonadota</taxon>
        <taxon>Gammaproteobacteria</taxon>
        <taxon>Enterobacterales</taxon>
        <taxon>Enterobacteriaceae</taxon>
        <taxon>Klebsiella/Raoultella group</taxon>
        <taxon>Klebsiella</taxon>
    </lineage>
</organism>
<dbReference type="EMBL" id="JAOCBF010000092">
    <property type="protein sequence ID" value="MDH0967336.1"/>
    <property type="molecule type" value="Genomic_DNA"/>
</dbReference>
<evidence type="ECO:0000259" key="2">
    <source>
        <dbReference type="Pfam" id="PF25967"/>
    </source>
</evidence>
<evidence type="ECO:0000256" key="1">
    <source>
        <dbReference type="ARBA" id="ARBA00009477"/>
    </source>
</evidence>
<dbReference type="Proteomes" id="UP001159937">
    <property type="component" value="Unassembled WGS sequence"/>
</dbReference>
<name>A0A1Q8YUR0_9ENTR</name>
<dbReference type="Pfam" id="PF25967">
    <property type="entry name" value="RND-MFP_C"/>
    <property type="match status" value="1"/>
</dbReference>
<proteinExistence type="inferred from homology"/>
<reference evidence="4 5" key="2">
    <citation type="submission" date="2018-01" db="EMBL/GenBank/DDBJ databases">
        <title>Genomic study of Klebsiella pneumoniae.</title>
        <authorList>
            <person name="Yang Y."/>
            <person name="Bicalho R."/>
        </authorList>
    </citation>
    <scope>NUCLEOTIDE SEQUENCE [LARGE SCALE GENOMIC DNA]</scope>
    <source>
        <strain evidence="4 5">A2</strain>
    </source>
</reference>
<reference evidence="4 5" key="1">
    <citation type="submission" date="2017-11" db="EMBL/GenBank/DDBJ databases">
        <authorList>
            <person name="Han C.G."/>
        </authorList>
    </citation>
    <scope>NUCLEOTIDE SEQUENCE [LARGE SCALE GENOMIC DNA]</scope>
    <source>
        <strain evidence="4 5">A2</strain>
    </source>
</reference>
<dbReference type="InterPro" id="IPR058627">
    <property type="entry name" value="MdtA-like_C"/>
</dbReference>
<protein>
    <submittedName>
        <fullName evidence="4">Efflux RND transporter periplasmic adaptor subunit</fullName>
    </submittedName>
</protein>
<evidence type="ECO:0000313" key="3">
    <source>
        <dbReference type="EMBL" id="MDH0967336.1"/>
    </source>
</evidence>
<reference evidence="3" key="3">
    <citation type="submission" date="2022-09" db="EMBL/GenBank/DDBJ databases">
        <title>Intensive care unit water sources are persistently colonized with multi-drug resistant bacteria and are the site of extensive horizontal gene transfer of antibiotic resistance genes.</title>
        <authorList>
            <person name="Diorio-Toth L."/>
        </authorList>
    </citation>
    <scope>NUCLEOTIDE SEQUENCE</scope>
    <source>
        <strain evidence="3">GD03918</strain>
    </source>
</reference>
<dbReference type="Gene3D" id="2.40.420.20">
    <property type="match status" value="1"/>
</dbReference>
<dbReference type="InterPro" id="IPR006143">
    <property type="entry name" value="RND_pump_MFP"/>
</dbReference>
<dbReference type="EMBL" id="PIET01000134">
    <property type="protein sequence ID" value="PLM66788.1"/>
    <property type="molecule type" value="Genomic_DNA"/>
</dbReference>